<dbReference type="CDD" id="cd06173">
    <property type="entry name" value="MFS_MefA_like"/>
    <property type="match status" value="1"/>
</dbReference>
<dbReference type="PANTHER" id="PTHR23513:SF6">
    <property type="entry name" value="MAJOR FACILITATOR SUPERFAMILY ASSOCIATED DOMAIN-CONTAINING PROTEIN"/>
    <property type="match status" value="1"/>
</dbReference>
<accession>A0A367W582</accession>
<feature type="transmembrane region" description="Helical" evidence="7">
    <location>
        <begin position="104"/>
        <end position="125"/>
    </location>
</feature>
<dbReference type="InterPro" id="IPR036259">
    <property type="entry name" value="MFS_trans_sf"/>
</dbReference>
<proteinExistence type="predicted"/>
<feature type="compositionally biased region" description="Basic and acidic residues" evidence="6">
    <location>
        <begin position="442"/>
        <end position="458"/>
    </location>
</feature>
<feature type="transmembrane region" description="Helical" evidence="7">
    <location>
        <begin position="348"/>
        <end position="367"/>
    </location>
</feature>
<protein>
    <submittedName>
        <fullName evidence="9">Major facilitator transporter</fullName>
    </submittedName>
</protein>
<feature type="transmembrane region" description="Helical" evidence="7">
    <location>
        <begin position="285"/>
        <end position="305"/>
    </location>
</feature>
<keyword evidence="3 7" id="KW-0812">Transmembrane</keyword>
<feature type="transmembrane region" description="Helical" evidence="7">
    <location>
        <begin position="223"/>
        <end position="247"/>
    </location>
</feature>
<feature type="transmembrane region" description="Helical" evidence="7">
    <location>
        <begin position="171"/>
        <end position="190"/>
    </location>
</feature>
<reference evidence="9 10" key="1">
    <citation type="submission" date="2014-07" db="EMBL/GenBank/DDBJ databases">
        <title>Draft genome sequence of Thalassospira profundimaris 35.</title>
        <authorList>
            <person name="Lai Q."/>
            <person name="Shao Z."/>
        </authorList>
    </citation>
    <scope>NUCLEOTIDE SEQUENCE [LARGE SCALE GENOMIC DNA]</scope>
    <source>
        <strain evidence="9 10">35</strain>
    </source>
</reference>
<dbReference type="InterPro" id="IPR011701">
    <property type="entry name" value="MFS"/>
</dbReference>
<evidence type="ECO:0000256" key="2">
    <source>
        <dbReference type="ARBA" id="ARBA00022475"/>
    </source>
</evidence>
<keyword evidence="2" id="KW-1003">Cell membrane</keyword>
<evidence type="ECO:0000256" key="4">
    <source>
        <dbReference type="ARBA" id="ARBA00022989"/>
    </source>
</evidence>
<feature type="domain" description="Major facilitator superfamily (MFS) profile" evidence="8">
    <location>
        <begin position="7"/>
        <end position="402"/>
    </location>
</feature>
<evidence type="ECO:0000313" key="10">
    <source>
        <dbReference type="Proteomes" id="UP000253226"/>
    </source>
</evidence>
<evidence type="ECO:0000259" key="8">
    <source>
        <dbReference type="PROSITE" id="PS50850"/>
    </source>
</evidence>
<dbReference type="Gene3D" id="1.20.1250.20">
    <property type="entry name" value="MFS general substrate transporter like domains"/>
    <property type="match status" value="1"/>
</dbReference>
<feature type="transmembrane region" description="Helical" evidence="7">
    <location>
        <begin position="379"/>
        <end position="398"/>
    </location>
</feature>
<dbReference type="Pfam" id="PF07690">
    <property type="entry name" value="MFS_1"/>
    <property type="match status" value="1"/>
</dbReference>
<comment type="caution">
    <text evidence="9">The sequence shown here is derived from an EMBL/GenBank/DDBJ whole genome shotgun (WGS) entry which is preliminary data.</text>
</comment>
<dbReference type="Proteomes" id="UP000253226">
    <property type="component" value="Unassembled WGS sequence"/>
</dbReference>
<evidence type="ECO:0000256" key="1">
    <source>
        <dbReference type="ARBA" id="ARBA00004651"/>
    </source>
</evidence>
<dbReference type="SUPFAM" id="SSF103473">
    <property type="entry name" value="MFS general substrate transporter"/>
    <property type="match status" value="1"/>
</dbReference>
<keyword evidence="4 7" id="KW-1133">Transmembrane helix</keyword>
<feature type="transmembrane region" description="Helical" evidence="7">
    <location>
        <begin position="49"/>
        <end position="67"/>
    </location>
</feature>
<dbReference type="EMBL" id="JPWF01000007">
    <property type="protein sequence ID" value="RCK36614.1"/>
    <property type="molecule type" value="Genomic_DNA"/>
</dbReference>
<evidence type="ECO:0000256" key="6">
    <source>
        <dbReference type="SAM" id="MobiDB-lite"/>
    </source>
</evidence>
<feature type="region of interest" description="Disordered" evidence="6">
    <location>
        <begin position="442"/>
        <end position="463"/>
    </location>
</feature>
<dbReference type="PANTHER" id="PTHR23513">
    <property type="entry name" value="INTEGRAL MEMBRANE EFFLUX PROTEIN-RELATED"/>
    <property type="match status" value="1"/>
</dbReference>
<feature type="transmembrane region" description="Helical" evidence="7">
    <location>
        <begin position="253"/>
        <end position="273"/>
    </location>
</feature>
<sequence length="491" mass="52755">MTPTMSPFSIAAFRHLFSAQITSLVGTGLTTVALSLLAFDLAGADAGRVLGSILVLKMVAYLVIAPIAGGMAHLLPRRVWLVGLDVLRALVVLCLTFVDQIWQIFVLVFVVNAASAAFTPVFQAIIPEILEDEKTYTKGLSYARLAYDLENLISPALAAALLFIWSFDSLFLANSLTFAVSAVLIVTATVPKAAPTDREGGIYANTRFGIVAYLKTPRLRGLLAVHFAVSCVGAMIIVNTVVLTRAVLGGSEILTTVFLGCAGGGSMIAAFVIPRMIDVIGERRLMMSGIFLAAMAMIVGAFAAGASVTVVWIYAALWIVAGAGMTFAQTPGGRLIQRSASAGDRSAFFAANFALSHGGWLIAYGVVGWLGSLVDLTTAFYASGGLALAGAITALVLWPRQDPLEIHHSHPGFWHEHPHNHNDPHHGHGHVQASEVVGERAMDDHGSHPHEHSHESESHRHRHYHPPMTHKHRFVIDSHHTRWPVETGEMV</sequence>
<dbReference type="InterPro" id="IPR020846">
    <property type="entry name" value="MFS_dom"/>
</dbReference>
<evidence type="ECO:0000313" key="9">
    <source>
        <dbReference type="EMBL" id="RCK36614.1"/>
    </source>
</evidence>
<feature type="transmembrane region" description="Helical" evidence="7">
    <location>
        <begin position="79"/>
        <end position="98"/>
    </location>
</feature>
<organism evidence="9 10">
    <name type="scientific">Thalassospira profundimaris</name>
    <dbReference type="NCBI Taxonomy" id="502049"/>
    <lineage>
        <taxon>Bacteria</taxon>
        <taxon>Pseudomonadati</taxon>
        <taxon>Pseudomonadota</taxon>
        <taxon>Alphaproteobacteria</taxon>
        <taxon>Rhodospirillales</taxon>
        <taxon>Thalassospiraceae</taxon>
        <taxon>Thalassospira</taxon>
    </lineage>
</organism>
<name>A0A367W582_9PROT</name>
<dbReference type="AlphaFoldDB" id="A0A367W582"/>
<evidence type="ECO:0000256" key="3">
    <source>
        <dbReference type="ARBA" id="ARBA00022692"/>
    </source>
</evidence>
<evidence type="ECO:0000256" key="5">
    <source>
        <dbReference type="ARBA" id="ARBA00023136"/>
    </source>
</evidence>
<feature type="transmembrane region" description="Helical" evidence="7">
    <location>
        <begin position="21"/>
        <end position="43"/>
    </location>
</feature>
<comment type="subcellular location">
    <subcellularLocation>
        <location evidence="1">Cell membrane</location>
        <topology evidence="1">Multi-pass membrane protein</topology>
    </subcellularLocation>
</comment>
<dbReference type="GO" id="GO:0022857">
    <property type="term" value="F:transmembrane transporter activity"/>
    <property type="evidence" value="ECO:0007669"/>
    <property type="project" value="InterPro"/>
</dbReference>
<keyword evidence="5 7" id="KW-0472">Membrane</keyword>
<dbReference type="GO" id="GO:0005886">
    <property type="term" value="C:plasma membrane"/>
    <property type="evidence" value="ECO:0007669"/>
    <property type="project" value="UniProtKB-SubCell"/>
</dbReference>
<evidence type="ECO:0000256" key="7">
    <source>
        <dbReference type="SAM" id="Phobius"/>
    </source>
</evidence>
<dbReference type="PROSITE" id="PS50850">
    <property type="entry name" value="MFS"/>
    <property type="match status" value="1"/>
</dbReference>
<feature type="transmembrane region" description="Helical" evidence="7">
    <location>
        <begin position="311"/>
        <end position="328"/>
    </location>
</feature>
<gene>
    <name evidence="9" type="ORF">TH19_11830</name>
</gene>